<dbReference type="AlphaFoldDB" id="A0AAN8FB94"/>
<keyword evidence="4 5" id="KW-0472">Membrane</keyword>
<dbReference type="InterPro" id="IPR047130">
    <property type="entry name" value="7TM_GPCR_Srsx_nematod"/>
</dbReference>
<name>A0AAN8FB94_TRICO</name>
<proteinExistence type="predicted"/>
<dbReference type="SUPFAM" id="SSF81321">
    <property type="entry name" value="Family A G protein-coupled receptor-like"/>
    <property type="match status" value="1"/>
</dbReference>
<evidence type="ECO:0000256" key="3">
    <source>
        <dbReference type="ARBA" id="ARBA00022989"/>
    </source>
</evidence>
<dbReference type="Gene3D" id="1.20.1070.10">
    <property type="entry name" value="Rhodopsin 7-helix transmembrane proteins"/>
    <property type="match status" value="1"/>
</dbReference>
<comment type="caution">
    <text evidence="7">The sequence shown here is derived from an EMBL/GenBank/DDBJ whole genome shotgun (WGS) entry which is preliminary data.</text>
</comment>
<dbReference type="InterPro" id="IPR019424">
    <property type="entry name" value="7TM_GPCR_Srsx"/>
</dbReference>
<keyword evidence="8" id="KW-1185">Reference proteome</keyword>
<dbReference type="Pfam" id="PF10320">
    <property type="entry name" value="7TM_GPCR_Srsx"/>
    <property type="match status" value="1"/>
</dbReference>
<comment type="subcellular location">
    <subcellularLocation>
        <location evidence="1">Membrane</location>
    </subcellularLocation>
</comment>
<dbReference type="InterPro" id="IPR017452">
    <property type="entry name" value="GPCR_Rhodpsn_7TM"/>
</dbReference>
<gene>
    <name evidence="7" type="ORF">GCK32_019700</name>
</gene>
<dbReference type="PROSITE" id="PS50262">
    <property type="entry name" value="G_PROTEIN_RECEP_F1_2"/>
    <property type="match status" value="1"/>
</dbReference>
<reference evidence="7 8" key="1">
    <citation type="submission" date="2019-10" db="EMBL/GenBank/DDBJ databases">
        <title>Assembly and Annotation for the nematode Trichostrongylus colubriformis.</title>
        <authorList>
            <person name="Martin J."/>
        </authorList>
    </citation>
    <scope>NUCLEOTIDE SEQUENCE [LARGE SCALE GENOMIC DNA]</scope>
    <source>
        <strain evidence="7">G859</strain>
        <tissue evidence="7">Whole worm</tissue>
    </source>
</reference>
<dbReference type="Proteomes" id="UP001331761">
    <property type="component" value="Unassembled WGS sequence"/>
</dbReference>
<keyword evidence="3 5" id="KW-1133">Transmembrane helix</keyword>
<evidence type="ECO:0000256" key="5">
    <source>
        <dbReference type="SAM" id="Phobius"/>
    </source>
</evidence>
<evidence type="ECO:0000256" key="4">
    <source>
        <dbReference type="ARBA" id="ARBA00023136"/>
    </source>
</evidence>
<sequence>MSTSIIPIPYQIGYIVIPTISIIGNCFIVYVTIRSKSLRSPCAILIGLISSGDIMHMFAHYVMIISYNIVTKEKVTYAGPHSRMEDHLMREDYCVYWQLFPIFGQIFSCTLLSNIAFDRLIATRMF</sequence>
<accession>A0AAN8FB94</accession>
<evidence type="ECO:0000259" key="6">
    <source>
        <dbReference type="PROSITE" id="PS50262"/>
    </source>
</evidence>
<organism evidence="7 8">
    <name type="scientific">Trichostrongylus colubriformis</name>
    <name type="common">Black scour worm</name>
    <dbReference type="NCBI Taxonomy" id="6319"/>
    <lineage>
        <taxon>Eukaryota</taxon>
        <taxon>Metazoa</taxon>
        <taxon>Ecdysozoa</taxon>
        <taxon>Nematoda</taxon>
        <taxon>Chromadorea</taxon>
        <taxon>Rhabditida</taxon>
        <taxon>Rhabditina</taxon>
        <taxon>Rhabditomorpha</taxon>
        <taxon>Strongyloidea</taxon>
        <taxon>Trichostrongylidae</taxon>
        <taxon>Trichostrongylus</taxon>
    </lineage>
</organism>
<keyword evidence="2 5" id="KW-0812">Transmembrane</keyword>
<dbReference type="GO" id="GO:0016020">
    <property type="term" value="C:membrane"/>
    <property type="evidence" value="ECO:0007669"/>
    <property type="project" value="UniProtKB-SubCell"/>
</dbReference>
<dbReference type="PANTHER" id="PTHR23360:SF5">
    <property type="entry name" value="G-PROTEIN COUPLED RECEPTORS FAMILY 1 PROFILE DOMAIN-CONTAINING PROTEIN"/>
    <property type="match status" value="1"/>
</dbReference>
<evidence type="ECO:0000256" key="1">
    <source>
        <dbReference type="ARBA" id="ARBA00004370"/>
    </source>
</evidence>
<protein>
    <recommendedName>
        <fullName evidence="6">G-protein coupled receptors family 1 profile domain-containing protein</fullName>
    </recommendedName>
</protein>
<feature type="transmembrane region" description="Helical" evidence="5">
    <location>
        <begin position="12"/>
        <end position="33"/>
    </location>
</feature>
<feature type="transmembrane region" description="Helical" evidence="5">
    <location>
        <begin position="95"/>
        <end position="117"/>
    </location>
</feature>
<feature type="transmembrane region" description="Helical" evidence="5">
    <location>
        <begin position="45"/>
        <end position="70"/>
    </location>
</feature>
<dbReference type="PANTHER" id="PTHR23360">
    <property type="entry name" value="G-PROTEIN COUPLED RECEPTORS FAMILY 1 PROFILE DOMAIN-CONTAINING PROTEIN-RELATED"/>
    <property type="match status" value="1"/>
</dbReference>
<dbReference type="EMBL" id="WIXE01011808">
    <property type="protein sequence ID" value="KAK5976491.1"/>
    <property type="molecule type" value="Genomic_DNA"/>
</dbReference>
<feature type="domain" description="G-protein coupled receptors family 1 profile" evidence="6">
    <location>
        <begin position="24"/>
        <end position="126"/>
    </location>
</feature>
<evidence type="ECO:0000313" key="7">
    <source>
        <dbReference type="EMBL" id="KAK5976491.1"/>
    </source>
</evidence>
<evidence type="ECO:0000313" key="8">
    <source>
        <dbReference type="Proteomes" id="UP001331761"/>
    </source>
</evidence>
<evidence type="ECO:0000256" key="2">
    <source>
        <dbReference type="ARBA" id="ARBA00022692"/>
    </source>
</evidence>